<reference evidence="2 3" key="1">
    <citation type="submission" date="2020-02" db="EMBL/GenBank/DDBJ databases">
        <authorList>
            <person name="Ferguson B K."/>
        </authorList>
    </citation>
    <scope>NUCLEOTIDE SEQUENCE [LARGE SCALE GENOMIC DNA]</scope>
</reference>
<feature type="domain" description="Endonuclease/exonuclease/phosphatase" evidence="1">
    <location>
        <begin position="177"/>
        <end position="289"/>
    </location>
</feature>
<dbReference type="SUPFAM" id="SSF56219">
    <property type="entry name" value="DNase I-like"/>
    <property type="match status" value="1"/>
</dbReference>
<evidence type="ECO:0000313" key="3">
    <source>
        <dbReference type="Proteomes" id="UP000479000"/>
    </source>
</evidence>
<sequence>MTQYTTELNFIDVRNQVPMVIPTTASCNRIDDRNTSIYSVNMEVKNKMGVHFWALSSTYQAKWIIVNGSIVIVLKSRIGTELQKKLFLIHIYSESLPEQVSYDIDILLATETKLATGINSAMPGYSVYRADHPSGRRKGGSLILIRCKIKHDELPALIEDEQQVARIQIYLNRTPYLIGSYYSAPQNRLNEVHYNTILNSLGSHFLLGGDYNAKHPRWASNIANPRGWLLHDVAFRHQIEFMFPIEPTYYPSNGGVPDTLDFFLGKNAELLCSYPEVLYELSSDHYPVITTISEQYDFLRKSTKLLRKPFDWNVYRSIIDSSLNPSIRLKEPRDIDMAVCTLTRAIQSAAQHAHTNRGRNVSQSL</sequence>
<dbReference type="InterPro" id="IPR036691">
    <property type="entry name" value="Endo/exonu/phosph_ase_sf"/>
</dbReference>
<dbReference type="Gene3D" id="3.60.10.10">
    <property type="entry name" value="Endonuclease/exonuclease/phosphatase"/>
    <property type="match status" value="1"/>
</dbReference>
<evidence type="ECO:0000259" key="1">
    <source>
        <dbReference type="Pfam" id="PF14529"/>
    </source>
</evidence>
<dbReference type="PANTHER" id="PTHR33273">
    <property type="entry name" value="DOMAIN-CONTAINING PROTEIN, PUTATIVE-RELATED"/>
    <property type="match status" value="1"/>
</dbReference>
<dbReference type="Proteomes" id="UP000479000">
    <property type="component" value="Unassembled WGS sequence"/>
</dbReference>
<dbReference type="GO" id="GO:0003824">
    <property type="term" value="F:catalytic activity"/>
    <property type="evidence" value="ECO:0007669"/>
    <property type="project" value="InterPro"/>
</dbReference>
<dbReference type="OrthoDB" id="6626684at2759"/>
<dbReference type="AlphaFoldDB" id="A0A6H5GG64"/>
<protein>
    <recommendedName>
        <fullName evidence="1">Endonuclease/exonuclease/phosphatase domain-containing protein</fullName>
    </recommendedName>
</protein>
<evidence type="ECO:0000313" key="2">
    <source>
        <dbReference type="EMBL" id="CAB0001992.1"/>
    </source>
</evidence>
<keyword evidence="3" id="KW-1185">Reference proteome</keyword>
<dbReference type="InterPro" id="IPR005135">
    <property type="entry name" value="Endo/exonuclease/phosphatase"/>
</dbReference>
<proteinExistence type="predicted"/>
<dbReference type="PANTHER" id="PTHR33273:SF2">
    <property type="entry name" value="ENDONUCLEASE_EXONUCLEASE_PHOSPHATASE DOMAIN-CONTAINING PROTEIN"/>
    <property type="match status" value="1"/>
</dbReference>
<dbReference type="Pfam" id="PF14529">
    <property type="entry name" value="Exo_endo_phos_2"/>
    <property type="match status" value="1"/>
</dbReference>
<gene>
    <name evidence="2" type="ORF">NTEN_LOCUS7779</name>
</gene>
<name>A0A6H5GG64_9HEMI</name>
<organism evidence="2 3">
    <name type="scientific">Nesidiocoris tenuis</name>
    <dbReference type="NCBI Taxonomy" id="355587"/>
    <lineage>
        <taxon>Eukaryota</taxon>
        <taxon>Metazoa</taxon>
        <taxon>Ecdysozoa</taxon>
        <taxon>Arthropoda</taxon>
        <taxon>Hexapoda</taxon>
        <taxon>Insecta</taxon>
        <taxon>Pterygota</taxon>
        <taxon>Neoptera</taxon>
        <taxon>Paraneoptera</taxon>
        <taxon>Hemiptera</taxon>
        <taxon>Heteroptera</taxon>
        <taxon>Panheteroptera</taxon>
        <taxon>Cimicomorpha</taxon>
        <taxon>Miridae</taxon>
        <taxon>Dicyphina</taxon>
        <taxon>Nesidiocoris</taxon>
    </lineage>
</organism>
<accession>A0A6H5GG64</accession>
<dbReference type="EMBL" id="CADCXU010011857">
    <property type="protein sequence ID" value="CAB0001992.1"/>
    <property type="molecule type" value="Genomic_DNA"/>
</dbReference>